<feature type="signal peptide" evidence="4">
    <location>
        <begin position="1"/>
        <end position="22"/>
    </location>
</feature>
<dbReference type="Gene3D" id="3.40.50.1820">
    <property type="entry name" value="alpha/beta hydrolase"/>
    <property type="match status" value="1"/>
</dbReference>
<proteinExistence type="inferred from homology"/>
<dbReference type="EMBL" id="JASVWF010000001">
    <property type="protein sequence ID" value="MDL5154813.1"/>
    <property type="molecule type" value="Genomic_DNA"/>
</dbReference>
<gene>
    <name evidence="7" type="ORF">QRT03_02505</name>
</gene>
<name>A0ABT7M5R1_9PSEU</name>
<feature type="chain" id="PRO_5047531699" evidence="4">
    <location>
        <begin position="23"/>
        <end position="485"/>
    </location>
</feature>
<reference evidence="7 8" key="1">
    <citation type="submission" date="2023-06" db="EMBL/GenBank/DDBJ databases">
        <title>Actinomycetospora Odt1-22.</title>
        <authorList>
            <person name="Supong K."/>
        </authorList>
    </citation>
    <scope>NUCLEOTIDE SEQUENCE [LARGE SCALE GENOMIC DNA]</scope>
    <source>
        <strain evidence="7 8">Odt1-22</strain>
    </source>
</reference>
<evidence type="ECO:0000313" key="7">
    <source>
        <dbReference type="EMBL" id="MDL5154813.1"/>
    </source>
</evidence>
<dbReference type="PROSITE" id="PS51257">
    <property type="entry name" value="PROKAR_LIPOPROTEIN"/>
    <property type="match status" value="1"/>
</dbReference>
<dbReference type="InterPro" id="IPR051601">
    <property type="entry name" value="Serine_prot/Carboxylest_S33"/>
</dbReference>
<keyword evidence="8" id="KW-1185">Reference proteome</keyword>
<keyword evidence="4" id="KW-0732">Signal</keyword>
<comment type="caution">
    <text evidence="7">The sequence shown here is derived from an EMBL/GenBank/DDBJ whole genome shotgun (WGS) entry which is preliminary data.</text>
</comment>
<dbReference type="PANTHER" id="PTHR43248:SF25">
    <property type="entry name" value="AB HYDROLASE-1 DOMAIN-CONTAINING PROTEIN-RELATED"/>
    <property type="match status" value="1"/>
</dbReference>
<evidence type="ECO:0000256" key="2">
    <source>
        <dbReference type="ARBA" id="ARBA00022801"/>
    </source>
</evidence>
<dbReference type="Proteomes" id="UP001231924">
    <property type="component" value="Unassembled WGS sequence"/>
</dbReference>
<dbReference type="InterPro" id="IPR000073">
    <property type="entry name" value="AB_hydrolase_1"/>
</dbReference>
<dbReference type="Pfam" id="PF08386">
    <property type="entry name" value="Abhydrolase_4"/>
    <property type="match status" value="1"/>
</dbReference>
<sequence>MRTRLWLVLVLLVAACASPTPGVGGQSTDRPGPPLGTNGAAPPRIDWRPCGGAFQCAAIPVPLDYRNPTGPTITLDATRLPATDPATRIGTVAVNYGGPGTPGTSSLRRLAARFDGVRARLDVLALEPRGVDQVRCGPFDGQPVQPAGSPLSDPAAFWASARAAGQACLAGSGDLLRHLSTANGARDLDLVRQALGEPTISVYGYSYGTYLGATYANLFPGRLRALVVDGALDLVANAGTADPTRPVDVRAGVAAARDEAVEAFLTACAAAGPRCAANPDPRARFDAAVGAATRSGTSAQLAERVSTALESGGRLAALARAFPTTGPVPTVPDPAAGAPSHSSAFLAVQCTDVVTPTAEQMTALMPAEQAAHPLFGVPVALNTAACVDWPAIDPDRYLGPWNAPLPAPALVINARYDPETPLANARATASQLAAARLLVVDGFGHTTLDLPSRCASDAAAAYLLDPTRLPAEGATCPPEPGAVFS</sequence>
<protein>
    <submittedName>
        <fullName evidence="7">Alpha/beta fold hydrolase</fullName>
    </submittedName>
</protein>
<dbReference type="RefSeq" id="WP_286050869.1">
    <property type="nucleotide sequence ID" value="NZ_JASVWF010000001.1"/>
</dbReference>
<feature type="domain" description="Peptidase S33 tripeptidyl aminopeptidase-like C-terminal" evidence="6">
    <location>
        <begin position="373"/>
        <end position="476"/>
    </location>
</feature>
<dbReference type="Pfam" id="PF00561">
    <property type="entry name" value="Abhydrolase_1"/>
    <property type="match status" value="1"/>
</dbReference>
<keyword evidence="2 7" id="KW-0378">Hydrolase</keyword>
<dbReference type="GO" id="GO:0016787">
    <property type="term" value="F:hydrolase activity"/>
    <property type="evidence" value="ECO:0007669"/>
    <property type="project" value="UniProtKB-KW"/>
</dbReference>
<accession>A0ABT7M5R1</accession>
<evidence type="ECO:0000259" key="5">
    <source>
        <dbReference type="Pfam" id="PF00561"/>
    </source>
</evidence>
<feature type="domain" description="AB hydrolase-1" evidence="5">
    <location>
        <begin position="179"/>
        <end position="235"/>
    </location>
</feature>
<comment type="similarity">
    <text evidence="1">Belongs to the peptidase S33 family.</text>
</comment>
<feature type="region of interest" description="Disordered" evidence="3">
    <location>
        <begin position="20"/>
        <end position="42"/>
    </location>
</feature>
<organism evidence="7 8">
    <name type="scientific">Actinomycetospora termitidis</name>
    <dbReference type="NCBI Taxonomy" id="3053470"/>
    <lineage>
        <taxon>Bacteria</taxon>
        <taxon>Bacillati</taxon>
        <taxon>Actinomycetota</taxon>
        <taxon>Actinomycetes</taxon>
        <taxon>Pseudonocardiales</taxon>
        <taxon>Pseudonocardiaceae</taxon>
        <taxon>Actinomycetospora</taxon>
    </lineage>
</organism>
<dbReference type="InterPro" id="IPR013595">
    <property type="entry name" value="Pept_S33_TAP-like_C"/>
</dbReference>
<evidence type="ECO:0000256" key="3">
    <source>
        <dbReference type="SAM" id="MobiDB-lite"/>
    </source>
</evidence>
<evidence type="ECO:0000256" key="1">
    <source>
        <dbReference type="ARBA" id="ARBA00010088"/>
    </source>
</evidence>
<dbReference type="InterPro" id="IPR029058">
    <property type="entry name" value="AB_hydrolase_fold"/>
</dbReference>
<dbReference type="PANTHER" id="PTHR43248">
    <property type="entry name" value="2-SUCCINYL-6-HYDROXY-2,4-CYCLOHEXADIENE-1-CARBOXYLATE SYNTHASE"/>
    <property type="match status" value="1"/>
</dbReference>
<evidence type="ECO:0000259" key="6">
    <source>
        <dbReference type="Pfam" id="PF08386"/>
    </source>
</evidence>
<dbReference type="SUPFAM" id="SSF53474">
    <property type="entry name" value="alpha/beta-Hydrolases"/>
    <property type="match status" value="1"/>
</dbReference>
<evidence type="ECO:0000256" key="4">
    <source>
        <dbReference type="SAM" id="SignalP"/>
    </source>
</evidence>
<evidence type="ECO:0000313" key="8">
    <source>
        <dbReference type="Proteomes" id="UP001231924"/>
    </source>
</evidence>